<comment type="caution">
    <text evidence="2">The sequence shown here is derived from an EMBL/GenBank/DDBJ whole genome shotgun (WGS) entry which is preliminary data.</text>
</comment>
<organism evidence="2 3">
    <name type="scientific">Aphis craccivora</name>
    <name type="common">Cowpea aphid</name>
    <dbReference type="NCBI Taxonomy" id="307492"/>
    <lineage>
        <taxon>Eukaryota</taxon>
        <taxon>Metazoa</taxon>
        <taxon>Ecdysozoa</taxon>
        <taxon>Arthropoda</taxon>
        <taxon>Hexapoda</taxon>
        <taxon>Insecta</taxon>
        <taxon>Pterygota</taxon>
        <taxon>Neoptera</taxon>
        <taxon>Paraneoptera</taxon>
        <taxon>Hemiptera</taxon>
        <taxon>Sternorrhyncha</taxon>
        <taxon>Aphidomorpha</taxon>
        <taxon>Aphidoidea</taxon>
        <taxon>Aphididae</taxon>
        <taxon>Aphidini</taxon>
        <taxon>Aphis</taxon>
        <taxon>Aphis</taxon>
    </lineage>
</organism>
<gene>
    <name evidence="2" type="ORF">FWK35_00005067</name>
</gene>
<dbReference type="InterPro" id="IPR036846">
    <property type="entry name" value="GM2-AP_sf"/>
</dbReference>
<evidence type="ECO:0008006" key="4">
    <source>
        <dbReference type="Google" id="ProtNLM"/>
    </source>
</evidence>
<dbReference type="Proteomes" id="UP000478052">
    <property type="component" value="Unassembled WGS sequence"/>
</dbReference>
<dbReference type="EMBL" id="VUJU01001266">
    <property type="protein sequence ID" value="KAF0766097.1"/>
    <property type="molecule type" value="Genomic_DNA"/>
</dbReference>
<evidence type="ECO:0000313" key="2">
    <source>
        <dbReference type="EMBL" id="KAF0766097.1"/>
    </source>
</evidence>
<reference evidence="2 3" key="1">
    <citation type="submission" date="2019-08" db="EMBL/GenBank/DDBJ databases">
        <title>Whole genome of Aphis craccivora.</title>
        <authorList>
            <person name="Voronova N.V."/>
            <person name="Shulinski R.S."/>
            <person name="Bandarenka Y.V."/>
            <person name="Zhorov D.G."/>
            <person name="Warner D."/>
        </authorList>
    </citation>
    <scope>NUCLEOTIDE SEQUENCE [LARGE SCALE GENOMIC DNA]</scope>
    <source>
        <strain evidence="2">180601</strain>
        <tissue evidence="2">Whole Body</tissue>
    </source>
</reference>
<accession>A0A6G0Z6H8</accession>
<dbReference type="Gene3D" id="2.70.220.10">
    <property type="entry name" value="Ganglioside GM2 activator"/>
    <property type="match status" value="1"/>
</dbReference>
<keyword evidence="1" id="KW-0732">Signal</keyword>
<evidence type="ECO:0000313" key="3">
    <source>
        <dbReference type="Proteomes" id="UP000478052"/>
    </source>
</evidence>
<dbReference type="AlphaFoldDB" id="A0A6G0Z6H8"/>
<sequence length="185" mass="21215">MIILVNSEKYKSLFLPNLPFGEYRIHYLGLTRCISIQSRDGILFNLYLSKTSVNTTEVKGNITNYVEIDDFLNLEINMAVKDSIGGWKDNAFVFKEPKACSSLKKLLGKAWTQIMDGGGFYNATCPIPRGFYKVSGVDTAVFSSINFSKTFFYGSYKFRFFFTKNNEVYGCFVLVIELRRPWETN</sequence>
<keyword evidence="3" id="KW-1185">Reference proteome</keyword>
<protein>
    <recommendedName>
        <fullName evidence="4">MD-2-related lipid-recognition domain-containing protein</fullName>
    </recommendedName>
</protein>
<evidence type="ECO:0000256" key="1">
    <source>
        <dbReference type="ARBA" id="ARBA00022729"/>
    </source>
</evidence>
<dbReference type="OrthoDB" id="6613462at2759"/>
<name>A0A6G0Z6H8_APHCR</name>
<proteinExistence type="predicted"/>